<gene>
    <name evidence="3" type="ORF">FDP41_013021</name>
</gene>
<feature type="compositionally biased region" description="Low complexity" evidence="1">
    <location>
        <begin position="265"/>
        <end position="281"/>
    </location>
</feature>
<protein>
    <recommendedName>
        <fullName evidence="2">Enhancer of polycomb-like N-terminal domain-containing protein</fullName>
    </recommendedName>
</protein>
<feature type="compositionally biased region" description="Polar residues" evidence="1">
    <location>
        <begin position="723"/>
        <end position="740"/>
    </location>
</feature>
<dbReference type="GeneID" id="68120236"/>
<dbReference type="RefSeq" id="XP_044565946.1">
    <property type="nucleotide sequence ID" value="XM_044703606.1"/>
</dbReference>
<dbReference type="Proteomes" id="UP000444721">
    <property type="component" value="Unassembled WGS sequence"/>
</dbReference>
<feature type="region of interest" description="Disordered" evidence="1">
    <location>
        <begin position="1"/>
        <end position="284"/>
    </location>
</feature>
<proteinExistence type="predicted"/>
<dbReference type="EMBL" id="VFQX01000016">
    <property type="protein sequence ID" value="KAF0981233.1"/>
    <property type="molecule type" value="Genomic_DNA"/>
</dbReference>
<feature type="compositionally biased region" description="Basic residues" evidence="1">
    <location>
        <begin position="1"/>
        <end position="13"/>
    </location>
</feature>
<organism evidence="3 4">
    <name type="scientific">Naegleria fowleri</name>
    <name type="common">Brain eating amoeba</name>
    <dbReference type="NCBI Taxonomy" id="5763"/>
    <lineage>
        <taxon>Eukaryota</taxon>
        <taxon>Discoba</taxon>
        <taxon>Heterolobosea</taxon>
        <taxon>Tetramitia</taxon>
        <taxon>Eutetramitia</taxon>
        <taxon>Vahlkampfiidae</taxon>
        <taxon>Naegleria</taxon>
    </lineage>
</organism>
<reference evidence="3 4" key="1">
    <citation type="journal article" date="2019" name="Sci. Rep.">
        <title>Nanopore sequencing improves the draft genome of the human pathogenic amoeba Naegleria fowleri.</title>
        <authorList>
            <person name="Liechti N."/>
            <person name="Schurch N."/>
            <person name="Bruggmann R."/>
            <person name="Wittwer M."/>
        </authorList>
    </citation>
    <scope>NUCLEOTIDE SEQUENCE [LARGE SCALE GENOMIC DNA]</scope>
    <source>
        <strain evidence="3 4">ATCC 30894</strain>
    </source>
</reference>
<feature type="region of interest" description="Disordered" evidence="1">
    <location>
        <begin position="654"/>
        <end position="744"/>
    </location>
</feature>
<feature type="compositionally biased region" description="Polar residues" evidence="1">
    <location>
        <begin position="662"/>
        <end position="680"/>
    </location>
</feature>
<feature type="compositionally biased region" description="Low complexity" evidence="1">
    <location>
        <begin position="68"/>
        <end position="82"/>
    </location>
</feature>
<dbReference type="OMA" id="FRRTHHY"/>
<accession>A0A6A5BT26</accession>
<sequence length="789" mass="89837">MPRKKTPKKKKAKTTPLERKNDDDEVPSSKIISEEESIPSATSSTTNQPTTSTSKSDDQQLSDDSDNDINSSSSNNNIINRQQQERSSDSTTLTPTMDSITNNIKPHQATTNDQEEILDFPVKKLNGRKSNNNVPFETEEGRDEKTNKLAPEQNSSEPANSDPMMDLSGDDTQPSRKSSKKTSNTPKKSITRSSTPVASNNKRKRQSSAQSSSDEEADDDNRITNRELSDDGDDDEDPETTANAEAVPKTPTRSQQRSRKGGNNTPSVASTPQTPSSSTLSRPRKLDVSKKLLVLRPEDLISLNKLRTKISQAVKESKSMPVNKSSPKKQDSDISRLSVTVNSLSEADLQLLADEKQRTGTVTLIDSTHTSRKYRDFNELEELEDKGADLTNVPVPNFTVAKDTTARKGFRRTHHYMKYTNTENYDHETLMLNPTPNLHAEFDTYCHRKIDISLEYNMESDDEKWLNEYNTGRRNPLSKKDFECIIALMNRACKNGKISWFSTASIIDLSRFFNVKLQEHDIVAVKKLWESRYNNVDRKKKEHETRIENEIRLVNLYDLKEKFLKLKAAIKSEQDYASKQKDLVEKQMKQMNKNDFDVSSSIPKFAQKFNTLRKKDQHDLKLEAIQQLKEQEEEIYKEVKYLDEPEIEMYNRENEEDLSPSLIASQKPNNKPQPSTTNGPLQHEPESTTNSSENNLQGTTGDQQSTSVTTRRRTRKRKDTSTPGSNSEETNTPESPQSPSLVPVKPYTFSRLSSRKKEADRIFKFRQFSLFPFILQTPIIESLIYNTFC</sequence>
<evidence type="ECO:0000256" key="1">
    <source>
        <dbReference type="SAM" id="MobiDB-lite"/>
    </source>
</evidence>
<evidence type="ECO:0000313" key="4">
    <source>
        <dbReference type="Proteomes" id="UP000444721"/>
    </source>
</evidence>
<name>A0A6A5BT26_NAEFO</name>
<comment type="caution">
    <text evidence="3">The sequence shown here is derived from an EMBL/GenBank/DDBJ whole genome shotgun (WGS) entry which is preliminary data.</text>
</comment>
<feature type="compositionally biased region" description="Polar residues" evidence="1">
    <location>
        <begin position="89"/>
        <end position="112"/>
    </location>
</feature>
<feature type="domain" description="Enhancer of polycomb-like N-terminal" evidence="2">
    <location>
        <begin position="282"/>
        <end position="487"/>
    </location>
</feature>
<feature type="region of interest" description="Disordered" evidence="1">
    <location>
        <begin position="312"/>
        <end position="335"/>
    </location>
</feature>
<feature type="compositionally biased region" description="Basic and acidic residues" evidence="1">
    <location>
        <begin position="220"/>
        <end position="229"/>
    </location>
</feature>
<dbReference type="AlphaFoldDB" id="A0A6A5BT26"/>
<feature type="compositionally biased region" description="Acidic residues" evidence="1">
    <location>
        <begin position="230"/>
        <end position="239"/>
    </location>
</feature>
<dbReference type="InterPro" id="IPR019542">
    <property type="entry name" value="Enhancer_polycomb-like_N"/>
</dbReference>
<keyword evidence="4" id="KW-1185">Reference proteome</keyword>
<feature type="compositionally biased region" description="Low complexity" evidence="1">
    <location>
        <begin position="38"/>
        <end position="54"/>
    </location>
</feature>
<dbReference type="VEuPathDB" id="AmoebaDB:NfTy_078630"/>
<evidence type="ECO:0000259" key="2">
    <source>
        <dbReference type="Pfam" id="PF10513"/>
    </source>
</evidence>
<feature type="compositionally biased region" description="Polar residues" evidence="1">
    <location>
        <begin position="191"/>
        <end position="200"/>
    </location>
</feature>
<dbReference type="Pfam" id="PF10513">
    <property type="entry name" value="EPL1"/>
    <property type="match status" value="1"/>
</dbReference>
<feature type="compositionally biased region" description="Polar residues" evidence="1">
    <location>
        <begin position="687"/>
        <end position="704"/>
    </location>
</feature>
<evidence type="ECO:0000313" key="3">
    <source>
        <dbReference type="EMBL" id="KAF0981233.1"/>
    </source>
</evidence>
<dbReference type="VEuPathDB" id="AmoebaDB:FDP41_013021"/>
<dbReference type="VEuPathDB" id="AmoebaDB:NF0098730"/>
<dbReference type="OrthoDB" id="435275at2759"/>